<evidence type="ECO:0000313" key="1">
    <source>
        <dbReference type="EMBL" id="QHX43463.1"/>
    </source>
</evidence>
<reference evidence="1 2" key="1">
    <citation type="submission" date="2020-01" db="EMBL/GenBank/DDBJ databases">
        <title>Complete genome sequence of a human oral phylogroup 1 Treponema sp. strain ATCC 700766, originally isolated from periodontitis dental plaque.</title>
        <authorList>
            <person name="Chan Y."/>
            <person name="Huo Y.-B."/>
            <person name="Yu X.-L."/>
            <person name="Zeng H."/>
            <person name="Leung W.-K."/>
            <person name="Watt R.M."/>
        </authorList>
    </citation>
    <scope>NUCLEOTIDE SEQUENCE [LARGE SCALE GENOMIC DNA]</scope>
    <source>
        <strain evidence="1 2">OMZ 804</strain>
    </source>
</reference>
<evidence type="ECO:0000313" key="2">
    <source>
        <dbReference type="Proteomes" id="UP000464374"/>
    </source>
</evidence>
<dbReference type="RefSeq" id="WP_162663783.1">
    <property type="nucleotide sequence ID" value="NZ_CP048020.1"/>
</dbReference>
<protein>
    <submittedName>
        <fullName evidence="1">Uncharacterized protein</fullName>
    </submittedName>
</protein>
<gene>
    <name evidence="1" type="ORF">GWP43_08410</name>
</gene>
<organism evidence="1 2">
    <name type="scientific">Treponema vincentii</name>
    <dbReference type="NCBI Taxonomy" id="69710"/>
    <lineage>
        <taxon>Bacteria</taxon>
        <taxon>Pseudomonadati</taxon>
        <taxon>Spirochaetota</taxon>
        <taxon>Spirochaetia</taxon>
        <taxon>Spirochaetales</taxon>
        <taxon>Treponemataceae</taxon>
        <taxon>Treponema</taxon>
    </lineage>
</organism>
<accession>A0A6P1Y2Y1</accession>
<sequence>MQPTAERPALLIPLHRNEALNAAVLFQGDKAAGFTENEPVTVRVLSILKNNTVRITVKGSVLQAQTKALSQDIREGPFLLMRVHIAGNTVMLTPYQKSIPHSLPHGDVFSQLGIPQSDLAATLIAFFRQNEQPLQSRPLLKILSSLYAFAPHEKKAAFAAALLYSRGIEPLPQLIEQCLAAMFALPGKQHENPTDSSEDADLFRFLNHVKTGKNHWVVFPFEKQLNTLWRGSAAFLLDLQDAVCLECCLRVRSEEQQEAWTFVLKNNQCFFSYRGQEELSTQKQKNLATLLHDCLESAGVTSYTVHYADNNMEENHTLASIDISV</sequence>
<name>A0A6P1Y2Y1_9SPIR</name>
<dbReference type="AlphaFoldDB" id="A0A6P1Y2Y1"/>
<dbReference type="KEGG" id="trz:GWP43_08410"/>
<dbReference type="Proteomes" id="UP000464374">
    <property type="component" value="Chromosome"/>
</dbReference>
<dbReference type="EMBL" id="CP048020">
    <property type="protein sequence ID" value="QHX43463.1"/>
    <property type="molecule type" value="Genomic_DNA"/>
</dbReference>
<proteinExistence type="predicted"/>